<dbReference type="STRING" id="447093.C0NYD3"/>
<evidence type="ECO:0008006" key="4">
    <source>
        <dbReference type="Google" id="ProtNLM"/>
    </source>
</evidence>
<sequence length="407" mass="44705">MFSSLPLIEPRESHSLWYIPSHPNRFRNHNNSHHQGSHARRPHQQQQQHGAQRSNNASIAATTAAVSSSADSLATLLLEEHALQVRKQNIAAFGYAWIKPAGCSKTMLGVREEEAEREEGAAAAAAEAEAGMDFGADGADLVGGGVEEEGEDGETFERNLDDDIPDADADGEGEDEAEEGDVEGLVEEGEEGLEEGDALMERDLDDEVPDGFGIDDEEHGDDEDEDEDEDEEEDDEDEDGDYFDNQPDLDDDIPSAPLSASGLRDEEDSMMERDLDADIPSLAEDGIAQQQQWEHTDTDEDDEDDEEEDEEDAYATADMEVDTHASPAYHFHSSSSAMPASSIPDLHPSSSFVRREIEAESQFLRRWGGGGGDNSPIGFESPENLRNQRRRPRRRSAMTASSDSLDL</sequence>
<organism evidence="2 3">
    <name type="scientific">Ajellomyces capsulatus (strain G186AR / H82 / ATCC MYA-2454 / RMSCC 2432)</name>
    <name type="common">Darling's disease fungus</name>
    <name type="synonym">Histoplasma capsulatum</name>
    <dbReference type="NCBI Taxonomy" id="447093"/>
    <lineage>
        <taxon>Eukaryota</taxon>
        <taxon>Fungi</taxon>
        <taxon>Dikarya</taxon>
        <taxon>Ascomycota</taxon>
        <taxon>Pezizomycotina</taxon>
        <taxon>Eurotiomycetes</taxon>
        <taxon>Eurotiomycetidae</taxon>
        <taxon>Onygenales</taxon>
        <taxon>Ajellomycetaceae</taxon>
        <taxon>Histoplasma</taxon>
    </lineage>
</organism>
<evidence type="ECO:0000256" key="1">
    <source>
        <dbReference type="SAM" id="MobiDB-lite"/>
    </source>
</evidence>
<feature type="compositionally biased region" description="Basic residues" evidence="1">
    <location>
        <begin position="387"/>
        <end position="396"/>
    </location>
</feature>
<feature type="compositionally biased region" description="Acidic residues" evidence="1">
    <location>
        <begin position="162"/>
        <end position="253"/>
    </location>
</feature>
<feature type="compositionally biased region" description="Low complexity" evidence="1">
    <location>
        <begin position="333"/>
        <end position="342"/>
    </location>
</feature>
<name>C0NYD3_AJECG</name>
<gene>
    <name evidence="2" type="ORF">HCBG_07927</name>
</gene>
<dbReference type="Pfam" id="PF05841">
    <property type="entry name" value="Apc15p"/>
    <property type="match status" value="1"/>
</dbReference>
<dbReference type="GO" id="GO:0031145">
    <property type="term" value="P:anaphase-promoting complex-dependent catabolic process"/>
    <property type="evidence" value="ECO:0007669"/>
    <property type="project" value="InterPro"/>
</dbReference>
<dbReference type="RefSeq" id="XP_045284282.1">
    <property type="nucleotide sequence ID" value="XM_045434976.1"/>
</dbReference>
<feature type="region of interest" description="Disordered" evidence="1">
    <location>
        <begin position="142"/>
        <end position="349"/>
    </location>
</feature>
<feature type="compositionally biased region" description="Low complexity" evidence="1">
    <location>
        <begin position="44"/>
        <end position="58"/>
    </location>
</feature>
<dbReference type="GO" id="GO:0005680">
    <property type="term" value="C:anaphase-promoting complex"/>
    <property type="evidence" value="ECO:0007669"/>
    <property type="project" value="InterPro"/>
</dbReference>
<accession>C0NYD3</accession>
<feature type="compositionally biased region" description="Polar residues" evidence="1">
    <location>
        <begin position="398"/>
        <end position="407"/>
    </location>
</feature>
<feature type="compositionally biased region" description="Basic residues" evidence="1">
    <location>
        <begin position="24"/>
        <end position="43"/>
    </location>
</feature>
<dbReference type="Proteomes" id="UP000001631">
    <property type="component" value="Unassembled WGS sequence"/>
</dbReference>
<feature type="compositionally biased region" description="Acidic residues" evidence="1">
    <location>
        <begin position="297"/>
        <end position="313"/>
    </location>
</feature>
<reference evidence="2" key="1">
    <citation type="submission" date="2009-02" db="EMBL/GenBank/DDBJ databases">
        <title>The Genome Sequence of Ajellomyces capsulatus strain G186AR.</title>
        <authorList>
            <consortium name="The Broad Institute Genome Sequencing Platform"/>
            <person name="Champion M."/>
            <person name="Cuomo C."/>
            <person name="Ma L.-J."/>
            <person name="Henn M.R."/>
            <person name="Sil A."/>
            <person name="Goldman B."/>
            <person name="Young S.K."/>
            <person name="Kodira C.D."/>
            <person name="Zeng Q."/>
            <person name="Koehrsen M."/>
            <person name="Alvarado L."/>
            <person name="Berlin A."/>
            <person name="Borenstein D."/>
            <person name="Chen Z."/>
            <person name="Engels R."/>
            <person name="Freedman E."/>
            <person name="Gellesch M."/>
            <person name="Goldberg J."/>
            <person name="Griggs A."/>
            <person name="Gujja S."/>
            <person name="Heiman D."/>
            <person name="Hepburn T."/>
            <person name="Howarth C."/>
            <person name="Jen D."/>
            <person name="Larson L."/>
            <person name="Lewis B."/>
            <person name="Mehta T."/>
            <person name="Park D."/>
            <person name="Pearson M."/>
            <person name="Roberts A."/>
            <person name="Saif S."/>
            <person name="Shea T."/>
            <person name="Shenoy N."/>
            <person name="Sisk P."/>
            <person name="Stolte C."/>
            <person name="Sykes S."/>
            <person name="Walk T."/>
            <person name="White J."/>
            <person name="Yandava C."/>
            <person name="Klein B."/>
            <person name="McEwen J.G."/>
            <person name="Puccia R."/>
            <person name="Goldman G.H."/>
            <person name="Felipe M.S."/>
            <person name="Nino-Vega G."/>
            <person name="San-Blas G."/>
            <person name="Taylor J."/>
            <person name="Mendoza L."/>
            <person name="Galagan J."/>
            <person name="Nusbaum C."/>
            <person name="Birren B."/>
        </authorList>
    </citation>
    <scope>NUCLEOTIDE SEQUENCE</scope>
    <source>
        <strain evidence="2">G186AR</strain>
    </source>
</reference>
<dbReference type="HOGENOM" id="CLU_750475_0_0_1"/>
<evidence type="ECO:0000313" key="2">
    <source>
        <dbReference type="EMBL" id="EEH03801.1"/>
    </source>
</evidence>
<dbReference type="GeneID" id="69040943"/>
<proteinExistence type="predicted"/>
<evidence type="ECO:0000313" key="3">
    <source>
        <dbReference type="Proteomes" id="UP000001631"/>
    </source>
</evidence>
<dbReference type="EMBL" id="GG663376">
    <property type="protein sequence ID" value="EEH03801.1"/>
    <property type="molecule type" value="Genomic_DNA"/>
</dbReference>
<dbReference type="VEuPathDB" id="FungiDB:I7I50_04099"/>
<feature type="region of interest" description="Disordered" evidence="1">
    <location>
        <begin position="363"/>
        <end position="407"/>
    </location>
</feature>
<dbReference type="InParanoid" id="C0NYD3"/>
<dbReference type="AlphaFoldDB" id="C0NYD3"/>
<dbReference type="InterPro" id="IPR008402">
    <property type="entry name" value="APC_su15/mnd2"/>
</dbReference>
<keyword evidence="3" id="KW-1185">Reference proteome</keyword>
<protein>
    <recommendedName>
        <fullName evidence="4">Replicase polyprotein 1a</fullName>
    </recommendedName>
</protein>
<feature type="region of interest" description="Disordered" evidence="1">
    <location>
        <begin position="24"/>
        <end position="58"/>
    </location>
</feature>